<reference evidence="3 4" key="1">
    <citation type="submission" date="2024-10" db="EMBL/GenBank/DDBJ databases">
        <title>Novel secondary metabolite-producing bacteria for plant disease control.</title>
        <authorList>
            <person name="Chevrette M."/>
        </authorList>
    </citation>
    <scope>NUCLEOTIDE SEQUENCE [LARGE SCALE GENOMIC DNA]</scope>
    <source>
        <strain evidence="3 4">J30 TE3557</strain>
    </source>
</reference>
<feature type="transmembrane region" description="Helical" evidence="2">
    <location>
        <begin position="31"/>
        <end position="55"/>
    </location>
</feature>
<proteinExistence type="predicted"/>
<feature type="region of interest" description="Disordered" evidence="1">
    <location>
        <begin position="153"/>
        <end position="179"/>
    </location>
</feature>
<keyword evidence="2" id="KW-1133">Transmembrane helix</keyword>
<evidence type="ECO:0000313" key="3">
    <source>
        <dbReference type="EMBL" id="MFK4640613.1"/>
    </source>
</evidence>
<dbReference type="EMBL" id="JBIYEW010000003">
    <property type="protein sequence ID" value="MFK4640613.1"/>
    <property type="molecule type" value="Genomic_DNA"/>
</dbReference>
<evidence type="ECO:0000256" key="2">
    <source>
        <dbReference type="SAM" id="Phobius"/>
    </source>
</evidence>
<feature type="transmembrane region" description="Helical" evidence="2">
    <location>
        <begin position="120"/>
        <end position="139"/>
    </location>
</feature>
<evidence type="ECO:0000313" key="4">
    <source>
        <dbReference type="Proteomes" id="UP001620520"/>
    </source>
</evidence>
<organism evidence="3 4">
    <name type="scientific">Paenarthrobacter histidinolovorans</name>
    <dbReference type="NCBI Taxonomy" id="43664"/>
    <lineage>
        <taxon>Bacteria</taxon>
        <taxon>Bacillati</taxon>
        <taxon>Actinomycetota</taxon>
        <taxon>Actinomycetes</taxon>
        <taxon>Micrococcales</taxon>
        <taxon>Micrococcaceae</taxon>
        <taxon>Paenarthrobacter</taxon>
    </lineage>
</organism>
<evidence type="ECO:0000256" key="1">
    <source>
        <dbReference type="SAM" id="MobiDB-lite"/>
    </source>
</evidence>
<dbReference type="Proteomes" id="UP001620520">
    <property type="component" value="Unassembled WGS sequence"/>
</dbReference>
<gene>
    <name evidence="3" type="ORF">ABIA52_003502</name>
</gene>
<feature type="transmembrane region" description="Helical" evidence="2">
    <location>
        <begin position="95"/>
        <end position="114"/>
    </location>
</feature>
<keyword evidence="2" id="KW-0472">Membrane</keyword>
<name>A0ABW8NAR4_9MICC</name>
<keyword evidence="4" id="KW-1185">Reference proteome</keyword>
<comment type="caution">
    <text evidence="3">The sequence shown here is derived from an EMBL/GenBank/DDBJ whole genome shotgun (WGS) entry which is preliminary data.</text>
</comment>
<sequence length="179" mass="18984">MNDDSWVDESEYGLGVSGSGNSWRYGSKDRVVIGGGSLAVGVAVAHLTFCLLLAVQSPGGWALLFFIYSLLPVWVVGLAAGSLLGFVLRRIPNQWIHVAAFFLVPLLFCAPFGGLSPSGAIHFSMSIALAAGIGRLAIWKIVRIDKPYRASVPANPQGSEQASPGACTRPGRTTPHYKT</sequence>
<keyword evidence="2" id="KW-0812">Transmembrane</keyword>
<accession>A0ABW8NAR4</accession>
<dbReference type="RefSeq" id="WP_404595207.1">
    <property type="nucleotide sequence ID" value="NZ_JBIYEW010000003.1"/>
</dbReference>
<protein>
    <submittedName>
        <fullName evidence="3">Uncharacterized protein</fullName>
    </submittedName>
</protein>
<feature type="transmembrane region" description="Helical" evidence="2">
    <location>
        <begin position="61"/>
        <end position="88"/>
    </location>
</feature>